<sequence>MKILSVRRGGRPGTRAGAALVVLLAALLHLLACAHGPAPDGAGRADTIAATSAVASHGTTTPHRTDGSGDGDARCRGMDEPTAQPPRDRTPAETVRSASATEPHLFSPVPTRERHPGAVRHPECSPSQDRARLGVWRT</sequence>
<feature type="signal peptide" evidence="2">
    <location>
        <begin position="1"/>
        <end position="34"/>
    </location>
</feature>
<feature type="region of interest" description="Disordered" evidence="1">
    <location>
        <begin position="53"/>
        <end position="138"/>
    </location>
</feature>
<gene>
    <name evidence="3" type="ORF">ABII15_29240</name>
</gene>
<feature type="compositionally biased region" description="Basic and acidic residues" evidence="1">
    <location>
        <begin position="111"/>
        <end position="123"/>
    </location>
</feature>
<evidence type="ECO:0000313" key="3">
    <source>
        <dbReference type="EMBL" id="XCJ73794.1"/>
    </source>
</evidence>
<accession>A0AAU8IZR2</accession>
<dbReference type="RefSeq" id="WP_353945245.1">
    <property type="nucleotide sequence ID" value="NZ_CP159534.1"/>
</dbReference>
<evidence type="ECO:0000256" key="2">
    <source>
        <dbReference type="SAM" id="SignalP"/>
    </source>
</evidence>
<feature type="chain" id="PRO_5043896847" description="Lipoprotein" evidence="2">
    <location>
        <begin position="35"/>
        <end position="138"/>
    </location>
</feature>
<name>A0AAU8IZR2_9ACTN</name>
<dbReference type="AlphaFoldDB" id="A0AAU8IZR2"/>
<evidence type="ECO:0008006" key="4">
    <source>
        <dbReference type="Google" id="ProtNLM"/>
    </source>
</evidence>
<keyword evidence="2" id="KW-0732">Signal</keyword>
<dbReference type="EMBL" id="CP159534">
    <property type="protein sequence ID" value="XCJ73794.1"/>
    <property type="molecule type" value="Genomic_DNA"/>
</dbReference>
<dbReference type="KEGG" id="stac:ABII15_29240"/>
<feature type="compositionally biased region" description="Polar residues" evidence="1">
    <location>
        <begin position="53"/>
        <end position="62"/>
    </location>
</feature>
<protein>
    <recommendedName>
        <fullName evidence="4">Lipoprotein</fullName>
    </recommendedName>
</protein>
<feature type="compositionally biased region" description="Basic and acidic residues" evidence="1">
    <location>
        <begin position="63"/>
        <end position="79"/>
    </location>
</feature>
<organism evidence="3">
    <name type="scientific">Streptomyces tabacisoli</name>
    <dbReference type="NCBI Taxonomy" id="3156398"/>
    <lineage>
        <taxon>Bacteria</taxon>
        <taxon>Bacillati</taxon>
        <taxon>Actinomycetota</taxon>
        <taxon>Actinomycetes</taxon>
        <taxon>Kitasatosporales</taxon>
        <taxon>Streptomycetaceae</taxon>
        <taxon>Streptomyces</taxon>
    </lineage>
</organism>
<proteinExistence type="predicted"/>
<evidence type="ECO:0000256" key="1">
    <source>
        <dbReference type="SAM" id="MobiDB-lite"/>
    </source>
</evidence>
<reference evidence="3" key="1">
    <citation type="submission" date="2024-06" db="EMBL/GenBank/DDBJ databases">
        <title>Streptomyces sp. strain HUAS MG91 genome sequences.</title>
        <authorList>
            <person name="Mo P."/>
        </authorList>
    </citation>
    <scope>NUCLEOTIDE SEQUENCE</scope>
    <source>
        <strain evidence="3">HUAS MG91</strain>
    </source>
</reference>